<dbReference type="Gene3D" id="3.40.640.10">
    <property type="entry name" value="Type I PLP-dependent aspartate aminotransferase-like (Major domain)"/>
    <property type="match status" value="1"/>
</dbReference>
<accession>A0A4Q5M197</accession>
<dbReference type="Pfam" id="PF00155">
    <property type="entry name" value="Aminotran_1_2"/>
    <property type="match status" value="1"/>
</dbReference>
<reference evidence="8 9" key="1">
    <citation type="submission" date="2019-02" db="EMBL/GenBank/DDBJ databases">
        <title>Bacterial novel species Emticicia sp. 17J42-9 isolated from soil.</title>
        <authorList>
            <person name="Jung H.-Y."/>
        </authorList>
    </citation>
    <scope>NUCLEOTIDE SEQUENCE [LARGE SCALE GENOMIC DNA]</scope>
    <source>
        <strain evidence="8 9">17J42-9</strain>
    </source>
</reference>
<evidence type="ECO:0000256" key="2">
    <source>
        <dbReference type="ARBA" id="ARBA00005189"/>
    </source>
</evidence>
<dbReference type="InterPro" id="IPR015424">
    <property type="entry name" value="PyrdxlP-dep_Trfase"/>
</dbReference>
<comment type="caution">
    <text evidence="8">The sequence shown here is derived from an EMBL/GenBank/DDBJ whole genome shotgun (WGS) entry which is preliminary data.</text>
</comment>
<dbReference type="EMBL" id="SEWF01000010">
    <property type="protein sequence ID" value="RYU95981.1"/>
    <property type="molecule type" value="Genomic_DNA"/>
</dbReference>
<dbReference type="PROSITE" id="PS00599">
    <property type="entry name" value="AA_TRANSFER_CLASS_2"/>
    <property type="match status" value="1"/>
</dbReference>
<name>A0A4Q5M197_9BACT</name>
<keyword evidence="9" id="KW-1185">Reference proteome</keyword>
<dbReference type="InterPro" id="IPR001917">
    <property type="entry name" value="Aminotrans_II_pyridoxalP_BS"/>
</dbReference>
<dbReference type="InterPro" id="IPR015421">
    <property type="entry name" value="PyrdxlP-dep_Trfase_major"/>
</dbReference>
<keyword evidence="3 8" id="KW-0032">Aminotransferase</keyword>
<dbReference type="InterPro" id="IPR015422">
    <property type="entry name" value="PyrdxlP-dep_Trfase_small"/>
</dbReference>
<proteinExistence type="inferred from homology"/>
<keyword evidence="4 8" id="KW-0808">Transferase</keyword>
<dbReference type="Proteomes" id="UP000293162">
    <property type="component" value="Unassembled WGS sequence"/>
</dbReference>
<dbReference type="AlphaFoldDB" id="A0A4Q5M197"/>
<feature type="domain" description="Aminotransferase class I/classII large" evidence="7">
    <location>
        <begin position="32"/>
        <end position="357"/>
    </location>
</feature>
<organism evidence="8 9">
    <name type="scientific">Emticicia agri</name>
    <dbReference type="NCBI Taxonomy" id="2492393"/>
    <lineage>
        <taxon>Bacteria</taxon>
        <taxon>Pseudomonadati</taxon>
        <taxon>Bacteroidota</taxon>
        <taxon>Cytophagia</taxon>
        <taxon>Cytophagales</taxon>
        <taxon>Leadbetterellaceae</taxon>
        <taxon>Emticicia</taxon>
    </lineage>
</organism>
<sequence length="381" mass="43164">MNSAEQILSVNNQKSGYTQIEQTLWAELESKEVMRLHCNETPFDIPQNLKQQLAQKMIDLAWNRYPDFNQTQLHTLIAKEAGLAPENIVLGNGSSQLIQQIISCCSKFLSEAIIENPTFTFYHQVCQNERIPYRQWNISEEDYSDLTHFPQVSEPSLIILTSPNNPTGASLPLATLETLLKRYVNCIFIVDEAYGEFGGESALPLVNKYANLLVLKTLSKGYGLPGIRFGYAVGSASLISLIKKYTIPFTINIFTEAVVTEFLTNPSYKNVLKVNQARIKNLRDFIFYLLLEMSDETSFKVLPSSANFLMLRFYDAALLTQIKSALQARNIMVSYPIAQCLRLTIGTEIEMNKVVRIIKNTLNQYKCSIKELIASEQQVVE</sequence>
<dbReference type="RefSeq" id="WP_130020589.1">
    <property type="nucleotide sequence ID" value="NZ_SEWF01000010.1"/>
</dbReference>
<evidence type="ECO:0000259" key="7">
    <source>
        <dbReference type="Pfam" id="PF00155"/>
    </source>
</evidence>
<dbReference type="CDD" id="cd00609">
    <property type="entry name" value="AAT_like"/>
    <property type="match status" value="1"/>
</dbReference>
<evidence type="ECO:0000256" key="4">
    <source>
        <dbReference type="ARBA" id="ARBA00022679"/>
    </source>
</evidence>
<evidence type="ECO:0000256" key="6">
    <source>
        <dbReference type="RuleBase" id="RU003693"/>
    </source>
</evidence>
<dbReference type="GO" id="GO:0030170">
    <property type="term" value="F:pyridoxal phosphate binding"/>
    <property type="evidence" value="ECO:0007669"/>
    <property type="project" value="InterPro"/>
</dbReference>
<keyword evidence="5 6" id="KW-0663">Pyridoxal phosphate</keyword>
<dbReference type="GO" id="GO:0008483">
    <property type="term" value="F:transaminase activity"/>
    <property type="evidence" value="ECO:0007669"/>
    <property type="project" value="UniProtKB-KW"/>
</dbReference>
<dbReference type="PANTHER" id="PTHR42885">
    <property type="entry name" value="HISTIDINOL-PHOSPHATE AMINOTRANSFERASE-RELATED"/>
    <property type="match status" value="1"/>
</dbReference>
<comment type="cofactor">
    <cofactor evidence="1 6">
        <name>pyridoxal 5'-phosphate</name>
        <dbReference type="ChEBI" id="CHEBI:597326"/>
    </cofactor>
</comment>
<comment type="pathway">
    <text evidence="2">Lipid metabolism.</text>
</comment>
<evidence type="ECO:0000256" key="1">
    <source>
        <dbReference type="ARBA" id="ARBA00001933"/>
    </source>
</evidence>
<gene>
    <name evidence="8" type="ORF">EWM59_08775</name>
</gene>
<evidence type="ECO:0000256" key="5">
    <source>
        <dbReference type="ARBA" id="ARBA00022898"/>
    </source>
</evidence>
<evidence type="ECO:0000313" key="9">
    <source>
        <dbReference type="Proteomes" id="UP000293162"/>
    </source>
</evidence>
<dbReference type="SUPFAM" id="SSF53383">
    <property type="entry name" value="PLP-dependent transferases"/>
    <property type="match status" value="1"/>
</dbReference>
<evidence type="ECO:0000313" key="8">
    <source>
        <dbReference type="EMBL" id="RYU95981.1"/>
    </source>
</evidence>
<dbReference type="Gene3D" id="3.90.1150.10">
    <property type="entry name" value="Aspartate Aminotransferase, domain 1"/>
    <property type="match status" value="1"/>
</dbReference>
<protein>
    <submittedName>
        <fullName evidence="8">Histidinol-phosphate aminotransferase family protein</fullName>
    </submittedName>
</protein>
<dbReference type="InterPro" id="IPR004839">
    <property type="entry name" value="Aminotransferase_I/II_large"/>
</dbReference>
<evidence type="ECO:0000256" key="3">
    <source>
        <dbReference type="ARBA" id="ARBA00022576"/>
    </source>
</evidence>
<dbReference type="OrthoDB" id="9813612at2"/>
<comment type="similarity">
    <text evidence="6">Belongs to the class-II pyridoxal-phosphate-dependent aminotransferase family.</text>
</comment>
<dbReference type="PANTHER" id="PTHR42885:SF2">
    <property type="entry name" value="HISTIDINOL-PHOSPHATE AMINOTRANSFERASE"/>
    <property type="match status" value="1"/>
</dbReference>